<dbReference type="OrthoDB" id="3451222at2759"/>
<protein>
    <submittedName>
        <fullName evidence="2">HET-domain-containing protein</fullName>
    </submittedName>
</protein>
<name>A0A2J6SFY0_9HELO</name>
<gene>
    <name evidence="2" type="ORF">K444DRAFT_506489</name>
</gene>
<keyword evidence="3" id="KW-1185">Reference proteome</keyword>
<accession>A0A2J6SFY0</accession>
<dbReference type="PANTHER" id="PTHR33112">
    <property type="entry name" value="DOMAIN PROTEIN, PUTATIVE-RELATED"/>
    <property type="match status" value="1"/>
</dbReference>
<feature type="non-terminal residue" evidence="2">
    <location>
        <position position="1"/>
    </location>
</feature>
<dbReference type="InParanoid" id="A0A2J6SFY0"/>
<evidence type="ECO:0000313" key="2">
    <source>
        <dbReference type="EMBL" id="PMD49659.1"/>
    </source>
</evidence>
<dbReference type="PANTHER" id="PTHR33112:SF10">
    <property type="entry name" value="TOL"/>
    <property type="match status" value="1"/>
</dbReference>
<dbReference type="Pfam" id="PF06985">
    <property type="entry name" value="HET"/>
    <property type="match status" value="1"/>
</dbReference>
<dbReference type="STRING" id="1095630.A0A2J6SFY0"/>
<feature type="non-terminal residue" evidence="2">
    <location>
        <position position="376"/>
    </location>
</feature>
<dbReference type="AlphaFoldDB" id="A0A2J6SFY0"/>
<reference evidence="2 3" key="1">
    <citation type="submission" date="2016-04" db="EMBL/GenBank/DDBJ databases">
        <title>A degradative enzymes factory behind the ericoid mycorrhizal symbiosis.</title>
        <authorList>
            <consortium name="DOE Joint Genome Institute"/>
            <person name="Martino E."/>
            <person name="Morin E."/>
            <person name="Grelet G."/>
            <person name="Kuo A."/>
            <person name="Kohler A."/>
            <person name="Daghino S."/>
            <person name="Barry K."/>
            <person name="Choi C."/>
            <person name="Cichocki N."/>
            <person name="Clum A."/>
            <person name="Copeland A."/>
            <person name="Hainaut M."/>
            <person name="Haridas S."/>
            <person name="Labutti K."/>
            <person name="Lindquist E."/>
            <person name="Lipzen A."/>
            <person name="Khouja H.-R."/>
            <person name="Murat C."/>
            <person name="Ohm R."/>
            <person name="Olson A."/>
            <person name="Spatafora J."/>
            <person name="Veneault-Fourrey C."/>
            <person name="Henrissat B."/>
            <person name="Grigoriev I."/>
            <person name="Martin F."/>
            <person name="Perotto S."/>
        </authorList>
    </citation>
    <scope>NUCLEOTIDE SEQUENCE [LARGE SCALE GENOMIC DNA]</scope>
    <source>
        <strain evidence="2 3">E</strain>
    </source>
</reference>
<dbReference type="Proteomes" id="UP000235371">
    <property type="component" value="Unassembled WGS sequence"/>
</dbReference>
<feature type="domain" description="Heterokaryon incompatibility" evidence="1">
    <location>
        <begin position="80"/>
        <end position="230"/>
    </location>
</feature>
<organism evidence="2 3">
    <name type="scientific">Hyaloscypha bicolor E</name>
    <dbReference type="NCBI Taxonomy" id="1095630"/>
    <lineage>
        <taxon>Eukaryota</taxon>
        <taxon>Fungi</taxon>
        <taxon>Dikarya</taxon>
        <taxon>Ascomycota</taxon>
        <taxon>Pezizomycotina</taxon>
        <taxon>Leotiomycetes</taxon>
        <taxon>Helotiales</taxon>
        <taxon>Hyaloscyphaceae</taxon>
        <taxon>Hyaloscypha</taxon>
        <taxon>Hyaloscypha bicolor</taxon>
    </lineage>
</organism>
<dbReference type="InterPro" id="IPR010730">
    <property type="entry name" value="HET"/>
</dbReference>
<sequence length="376" mass="43336">GISAAPNDLQRSFPRVPDPGSEAEFALMKMWLADCDQNHKCSAKKLAQRILLPTRLLFIGDDSNLSVKLVSKAQDCDLDYVALSYRWKYLGDEKPLLLTDKNKEEFERAIELNKMPQTFQDAVKVTRGLGVQYLWIDSLCIIQGNKDDWNKESQRMKDVYNGAYCTISATCAQSTHGGFLQKRPERRFIGVDTITPNGKEARIYICEAIDNFEEEVEKAKLHKRGWIFQERALSRRTLHFAKNQAYLECGDGICSETMTKLFKRESFFFSDANFPEQALEFHKGMKIKYYETICQKYSKLNFSNPEDRAVAMEGLESKILEAYQSGGQFGLLHNHFERSIMWQRPGKDPMKLIEHSNMEKIPSLSWMKVKGAIKYL</sequence>
<evidence type="ECO:0000259" key="1">
    <source>
        <dbReference type="Pfam" id="PF06985"/>
    </source>
</evidence>
<dbReference type="RefSeq" id="XP_024726563.1">
    <property type="nucleotide sequence ID" value="XM_024873395.1"/>
</dbReference>
<dbReference type="EMBL" id="KZ613919">
    <property type="protein sequence ID" value="PMD49659.1"/>
    <property type="molecule type" value="Genomic_DNA"/>
</dbReference>
<dbReference type="GeneID" id="36581475"/>
<proteinExistence type="predicted"/>
<evidence type="ECO:0000313" key="3">
    <source>
        <dbReference type="Proteomes" id="UP000235371"/>
    </source>
</evidence>